<name>A0ABU7W5R0_9FLAO</name>
<dbReference type="RefSeq" id="WP_331809270.1">
    <property type="nucleotide sequence ID" value="NZ_JAZHOU010000001.1"/>
</dbReference>
<comment type="caution">
    <text evidence="1">The sequence shown here is derived from an EMBL/GenBank/DDBJ whole genome shotgun (WGS) entry which is preliminary data.</text>
</comment>
<dbReference type="EMBL" id="JAZHOU010000001">
    <property type="protein sequence ID" value="MEF3078501.1"/>
    <property type="molecule type" value="Genomic_DNA"/>
</dbReference>
<accession>A0ABU7W5R0</accession>
<evidence type="ECO:0000313" key="1">
    <source>
        <dbReference type="EMBL" id="MEF3078501.1"/>
    </source>
</evidence>
<dbReference type="Proteomes" id="UP001356704">
    <property type="component" value="Unassembled WGS sequence"/>
</dbReference>
<evidence type="ECO:0000313" key="2">
    <source>
        <dbReference type="Proteomes" id="UP001356704"/>
    </source>
</evidence>
<organism evidence="1 2">
    <name type="scientific">Winogradskyella poriferorum</name>
    <dbReference type="NCBI Taxonomy" id="307627"/>
    <lineage>
        <taxon>Bacteria</taxon>
        <taxon>Pseudomonadati</taxon>
        <taxon>Bacteroidota</taxon>
        <taxon>Flavobacteriia</taxon>
        <taxon>Flavobacteriales</taxon>
        <taxon>Flavobacteriaceae</taxon>
        <taxon>Winogradskyella</taxon>
    </lineage>
</organism>
<reference evidence="1 2" key="1">
    <citation type="submission" date="2024-02" db="EMBL/GenBank/DDBJ databases">
        <title>Winogradskyella poriferorum JCM 12885.</title>
        <authorList>
            <person name="Zhang D.-F."/>
            <person name="Fu Z.-Y."/>
        </authorList>
    </citation>
    <scope>NUCLEOTIDE SEQUENCE [LARGE SCALE GENOMIC DNA]</scope>
    <source>
        <strain evidence="1 2">JCM 12885</strain>
    </source>
</reference>
<protein>
    <submittedName>
        <fullName evidence="1">Uncharacterized protein</fullName>
    </submittedName>
</protein>
<keyword evidence="2" id="KW-1185">Reference proteome</keyword>
<gene>
    <name evidence="1" type="ORF">V1468_05770</name>
</gene>
<sequence length="57" mass="6932">MKKDEIEAKIVYKQELINQEGDQNKKNKLIQDLSILKMRLDMEKTQMKINQFTNRDY</sequence>
<proteinExistence type="predicted"/>